<accession>A0A426YW15</accession>
<dbReference type="Proteomes" id="UP000287651">
    <property type="component" value="Unassembled WGS sequence"/>
</dbReference>
<evidence type="ECO:0000313" key="3">
    <source>
        <dbReference type="Proteomes" id="UP000287651"/>
    </source>
</evidence>
<dbReference type="EMBL" id="AMZH03009891">
    <property type="protein sequence ID" value="RRT55861.1"/>
    <property type="molecule type" value="Genomic_DNA"/>
</dbReference>
<sequence length="258" mass="28885">MDSRASSLMTEAMSWQDFIASKFLRDRASSEEGITECDDPEMLVARPSDCVPSELVEGTTLTIDEPEEDIRPVWRRRGIARSQDGNKEGSREQVRSLAVAATHPVNAPWPRPGATSSRRPSRTTSLQHIPEDQKLRENPFRRDPSPNTTLTDAPYKETTKRMVKSNMASNVASASRSRHDSAMSTQHLPPDLTSGYPLMALWPTNYPPCQRATQQSRRARPAPSTSSKRRFRVGTVADRRIILPGSWQQAVCQGWRSG</sequence>
<proteinExistence type="predicted"/>
<reference evidence="2 3" key="1">
    <citation type="journal article" date="2014" name="Agronomy (Basel)">
        <title>A Draft Genome Sequence for Ensete ventricosum, the Drought-Tolerant Tree Against Hunger.</title>
        <authorList>
            <person name="Harrison J."/>
            <person name="Moore K.A."/>
            <person name="Paszkiewicz K."/>
            <person name="Jones T."/>
            <person name="Grant M."/>
            <person name="Ambacheew D."/>
            <person name="Muzemil S."/>
            <person name="Studholme D.J."/>
        </authorList>
    </citation>
    <scope>NUCLEOTIDE SEQUENCE [LARGE SCALE GENOMIC DNA]</scope>
</reference>
<evidence type="ECO:0000256" key="1">
    <source>
        <dbReference type="SAM" id="MobiDB-lite"/>
    </source>
</evidence>
<feature type="region of interest" description="Disordered" evidence="1">
    <location>
        <begin position="210"/>
        <end position="230"/>
    </location>
</feature>
<dbReference type="AlphaFoldDB" id="A0A426YW15"/>
<name>A0A426YW15_ENSVE</name>
<feature type="compositionally biased region" description="Basic and acidic residues" evidence="1">
    <location>
        <begin position="129"/>
        <end position="144"/>
    </location>
</feature>
<evidence type="ECO:0000313" key="2">
    <source>
        <dbReference type="EMBL" id="RRT55861.1"/>
    </source>
</evidence>
<protein>
    <submittedName>
        <fullName evidence="2">Uncharacterized protein</fullName>
    </submittedName>
</protein>
<comment type="caution">
    <text evidence="2">The sequence shown here is derived from an EMBL/GenBank/DDBJ whole genome shotgun (WGS) entry which is preliminary data.</text>
</comment>
<feature type="compositionally biased region" description="Low complexity" evidence="1">
    <location>
        <begin position="112"/>
        <end position="125"/>
    </location>
</feature>
<feature type="region of interest" description="Disordered" evidence="1">
    <location>
        <begin position="100"/>
        <end position="153"/>
    </location>
</feature>
<organism evidence="2 3">
    <name type="scientific">Ensete ventricosum</name>
    <name type="common">Abyssinian banana</name>
    <name type="synonym">Musa ensete</name>
    <dbReference type="NCBI Taxonomy" id="4639"/>
    <lineage>
        <taxon>Eukaryota</taxon>
        <taxon>Viridiplantae</taxon>
        <taxon>Streptophyta</taxon>
        <taxon>Embryophyta</taxon>
        <taxon>Tracheophyta</taxon>
        <taxon>Spermatophyta</taxon>
        <taxon>Magnoliopsida</taxon>
        <taxon>Liliopsida</taxon>
        <taxon>Zingiberales</taxon>
        <taxon>Musaceae</taxon>
        <taxon>Ensete</taxon>
    </lineage>
</organism>
<gene>
    <name evidence="2" type="ORF">B296_00033750</name>
</gene>